<evidence type="ECO:0000313" key="3">
    <source>
        <dbReference type="Proteomes" id="UP001164929"/>
    </source>
</evidence>
<feature type="region of interest" description="Disordered" evidence="1">
    <location>
        <begin position="1"/>
        <end position="31"/>
    </location>
</feature>
<proteinExistence type="predicted"/>
<name>A0AAD6M312_9ROSI</name>
<comment type="caution">
    <text evidence="2">The sequence shown here is derived from an EMBL/GenBank/DDBJ whole genome shotgun (WGS) entry which is preliminary data.</text>
</comment>
<keyword evidence="3" id="KW-1185">Reference proteome</keyword>
<dbReference type="EMBL" id="JAQIZT010000012">
    <property type="protein sequence ID" value="KAJ6977959.1"/>
    <property type="molecule type" value="Genomic_DNA"/>
</dbReference>
<evidence type="ECO:0000256" key="1">
    <source>
        <dbReference type="SAM" id="MobiDB-lite"/>
    </source>
</evidence>
<reference evidence="2" key="1">
    <citation type="journal article" date="2023" name="Mol. Ecol. Resour.">
        <title>Chromosome-level genome assembly of a triploid poplar Populus alba 'Berolinensis'.</title>
        <authorList>
            <person name="Chen S."/>
            <person name="Yu Y."/>
            <person name="Wang X."/>
            <person name="Wang S."/>
            <person name="Zhang T."/>
            <person name="Zhou Y."/>
            <person name="He R."/>
            <person name="Meng N."/>
            <person name="Wang Y."/>
            <person name="Liu W."/>
            <person name="Liu Z."/>
            <person name="Liu J."/>
            <person name="Guo Q."/>
            <person name="Huang H."/>
            <person name="Sederoff R.R."/>
            <person name="Wang G."/>
            <person name="Qu G."/>
            <person name="Chen S."/>
        </authorList>
    </citation>
    <scope>NUCLEOTIDE SEQUENCE</scope>
    <source>
        <strain evidence="2">SC-2020</strain>
    </source>
</reference>
<accession>A0AAD6M312</accession>
<sequence>MSTVSNGQTGPPLGASGSGHDLTGTIIGDGV</sequence>
<dbReference type="AlphaFoldDB" id="A0AAD6M312"/>
<dbReference type="Proteomes" id="UP001164929">
    <property type="component" value="Chromosome 12"/>
</dbReference>
<protein>
    <submittedName>
        <fullName evidence="2">Uncharacterized protein</fullName>
    </submittedName>
</protein>
<gene>
    <name evidence="2" type="ORF">NC653_029761</name>
</gene>
<evidence type="ECO:0000313" key="2">
    <source>
        <dbReference type="EMBL" id="KAJ6977959.1"/>
    </source>
</evidence>
<organism evidence="2 3">
    <name type="scientific">Populus alba x Populus x berolinensis</name>
    <dbReference type="NCBI Taxonomy" id="444605"/>
    <lineage>
        <taxon>Eukaryota</taxon>
        <taxon>Viridiplantae</taxon>
        <taxon>Streptophyta</taxon>
        <taxon>Embryophyta</taxon>
        <taxon>Tracheophyta</taxon>
        <taxon>Spermatophyta</taxon>
        <taxon>Magnoliopsida</taxon>
        <taxon>eudicotyledons</taxon>
        <taxon>Gunneridae</taxon>
        <taxon>Pentapetalae</taxon>
        <taxon>rosids</taxon>
        <taxon>fabids</taxon>
        <taxon>Malpighiales</taxon>
        <taxon>Salicaceae</taxon>
        <taxon>Saliceae</taxon>
        <taxon>Populus</taxon>
    </lineage>
</organism>